<dbReference type="InterPro" id="IPR004195">
    <property type="entry name" value="Head_decoration_D"/>
</dbReference>
<dbReference type="KEGG" id="orm:HTY61_09800"/>
<dbReference type="Gene3D" id="2.40.300.10">
    <property type="entry name" value="Head decoration protein D"/>
    <property type="match status" value="1"/>
</dbReference>
<accession>A0A6N1VHD7</accession>
<sequence>MASETILPGDLIISDFPVETMPITIVSGAGELKRGTVIGMIAASRKYNQSLGASNDGSETPKAILAVDVDATASDVAAVAYRAGTFNEDKLILGAGITLDGVKAAFEDADAPIFIKSVK</sequence>
<reference evidence="1 2" key="1">
    <citation type="submission" date="2020-06" db="EMBL/GenBank/DDBJ databases">
        <title>Oricola thermophila sp. nov. isolated from a tidal sediments.</title>
        <authorList>
            <person name="Kwon K.K."/>
            <person name="Yang S.-H."/>
            <person name="Park M.-J."/>
        </authorList>
    </citation>
    <scope>NUCLEOTIDE SEQUENCE [LARGE SCALE GENOMIC DNA]</scope>
    <source>
        <strain evidence="1 2">MEBiC13590</strain>
    </source>
</reference>
<gene>
    <name evidence="1" type="ORF">HTY61_09800</name>
</gene>
<dbReference type="Pfam" id="PF02924">
    <property type="entry name" value="HDPD"/>
    <property type="match status" value="1"/>
</dbReference>
<proteinExistence type="predicted"/>
<organism evidence="1 2">
    <name type="scientific">Oricola thermophila</name>
    <dbReference type="NCBI Taxonomy" id="2742145"/>
    <lineage>
        <taxon>Bacteria</taxon>
        <taxon>Pseudomonadati</taxon>
        <taxon>Pseudomonadota</taxon>
        <taxon>Alphaproteobacteria</taxon>
        <taxon>Hyphomicrobiales</taxon>
        <taxon>Ahrensiaceae</taxon>
        <taxon>Oricola</taxon>
    </lineage>
</organism>
<evidence type="ECO:0000313" key="1">
    <source>
        <dbReference type="EMBL" id="QKV18722.1"/>
    </source>
</evidence>
<evidence type="ECO:0000313" key="2">
    <source>
        <dbReference type="Proteomes" id="UP000509367"/>
    </source>
</evidence>
<dbReference type="EMBL" id="CP054836">
    <property type="protein sequence ID" value="QKV18722.1"/>
    <property type="molecule type" value="Genomic_DNA"/>
</dbReference>
<dbReference type="Proteomes" id="UP000509367">
    <property type="component" value="Chromosome"/>
</dbReference>
<dbReference type="AlphaFoldDB" id="A0A6N1VHD7"/>
<dbReference type="RefSeq" id="WP_175276615.1">
    <property type="nucleotide sequence ID" value="NZ_CP054836.1"/>
</dbReference>
<protein>
    <submittedName>
        <fullName evidence="1">Head decoration protein</fullName>
    </submittedName>
</protein>
<keyword evidence="2" id="KW-1185">Reference proteome</keyword>
<name>A0A6N1VHD7_9HYPH</name>